<evidence type="ECO:0000256" key="3">
    <source>
        <dbReference type="ARBA" id="ARBA00022801"/>
    </source>
</evidence>
<sequence length="575" mass="65291">QDGVFTAYFDTLTIKVVGNNGSICLMNPTLTNAIKNITEFKEYIDPLKLDQKDTIIMLINDCVDLNEEGGSHWSVLVYQKQTTCFYSYDSKTTYNWKHTQTVADKMAKYFKLNGDPKIVVLDGPQQENSFDCGIYALAAIESIIQNSNKKNIEDIVFPTLDATICIKKRSYLAYTIVNGLNMSKEVLLSLMIKPSYRKPYEADIKTRLLEPNPHLGEYIHMDATKDSWIKVNRNGTQNKQLQSRNLGENCFDLPLSNTYAVLSNSDQTELSQTINSQIDLFSNHFPNPRSKYNSHQTKSNKPSRRNRRHRVLMLTDSHGRGCGRLLQDQLGNQYDVTSVIKPNAKFQSVVENIVGLTQDFTEKDYVVILGGTNDISSDMRQTVLDIDILVPVAQKTNVLVPSVPYRYDNPLLNKNIGEFNNQRNIAIFNLKQRNNNMLSINNKVKFSKADHTRHGLHLNKEGKIKLCLILAHTIKKNVRYREITKNGDIVCMKSTELDNTHSSSTTNVSDQIVDRLSMSPGVFYGFESPKLSQQTAKIQKITVIETDMEKFISEHKNNKLVAFAHCISADFKMSA</sequence>
<keyword evidence="4" id="KW-0788">Thiol protease</keyword>
<feature type="region of interest" description="Disordered" evidence="5">
    <location>
        <begin position="286"/>
        <end position="307"/>
    </location>
</feature>
<dbReference type="InterPro" id="IPR038765">
    <property type="entry name" value="Papain-like_cys_pep_sf"/>
</dbReference>
<name>A0A1B6LJB9_9HEMI</name>
<dbReference type="GO" id="GO:0006508">
    <property type="term" value="P:proteolysis"/>
    <property type="evidence" value="ECO:0007669"/>
    <property type="project" value="UniProtKB-KW"/>
</dbReference>
<evidence type="ECO:0000313" key="7">
    <source>
        <dbReference type="EMBL" id="JAT23786.1"/>
    </source>
</evidence>
<feature type="non-terminal residue" evidence="7">
    <location>
        <position position="575"/>
    </location>
</feature>
<dbReference type="GO" id="GO:0008234">
    <property type="term" value="F:cysteine-type peptidase activity"/>
    <property type="evidence" value="ECO:0007669"/>
    <property type="project" value="UniProtKB-KW"/>
</dbReference>
<evidence type="ECO:0000256" key="5">
    <source>
        <dbReference type="SAM" id="MobiDB-lite"/>
    </source>
</evidence>
<dbReference type="Gene3D" id="3.40.50.1110">
    <property type="entry name" value="SGNH hydrolase"/>
    <property type="match status" value="1"/>
</dbReference>
<dbReference type="InterPro" id="IPR044613">
    <property type="entry name" value="Nep1/2-like"/>
</dbReference>
<organism evidence="7">
    <name type="scientific">Graphocephala atropunctata</name>
    <dbReference type="NCBI Taxonomy" id="36148"/>
    <lineage>
        <taxon>Eukaryota</taxon>
        <taxon>Metazoa</taxon>
        <taxon>Ecdysozoa</taxon>
        <taxon>Arthropoda</taxon>
        <taxon>Hexapoda</taxon>
        <taxon>Insecta</taxon>
        <taxon>Pterygota</taxon>
        <taxon>Neoptera</taxon>
        <taxon>Paraneoptera</taxon>
        <taxon>Hemiptera</taxon>
        <taxon>Auchenorrhyncha</taxon>
        <taxon>Membracoidea</taxon>
        <taxon>Cicadellidae</taxon>
        <taxon>Cicadellinae</taxon>
        <taxon>Cicadellini</taxon>
        <taxon>Graphocephala</taxon>
    </lineage>
</organism>
<keyword evidence="3" id="KW-0378">Hydrolase</keyword>
<dbReference type="GO" id="GO:0019784">
    <property type="term" value="F:deNEDDylase activity"/>
    <property type="evidence" value="ECO:0007669"/>
    <property type="project" value="InterPro"/>
</dbReference>
<proteinExistence type="inferred from homology"/>
<dbReference type="SUPFAM" id="SSF54001">
    <property type="entry name" value="Cysteine proteinases"/>
    <property type="match status" value="1"/>
</dbReference>
<dbReference type="PANTHER" id="PTHR46468:SF1">
    <property type="entry name" value="SENTRIN-SPECIFIC PROTEASE 8"/>
    <property type="match status" value="1"/>
</dbReference>
<evidence type="ECO:0000259" key="6">
    <source>
        <dbReference type="PROSITE" id="PS50600"/>
    </source>
</evidence>
<evidence type="ECO:0000256" key="2">
    <source>
        <dbReference type="ARBA" id="ARBA00022670"/>
    </source>
</evidence>
<feature type="non-terminal residue" evidence="7">
    <location>
        <position position="1"/>
    </location>
</feature>
<keyword evidence="2" id="KW-0645">Protease</keyword>
<feature type="domain" description="Ubiquitin-like protease family profile" evidence="6">
    <location>
        <begin position="1"/>
        <end position="143"/>
    </location>
</feature>
<comment type="similarity">
    <text evidence="1">Belongs to the peptidase C48 family.</text>
</comment>
<dbReference type="PROSITE" id="PS50600">
    <property type="entry name" value="ULP_PROTEASE"/>
    <property type="match status" value="1"/>
</dbReference>
<dbReference type="AlphaFoldDB" id="A0A1B6LJB9"/>
<gene>
    <name evidence="7" type="ORF">g.1600</name>
</gene>
<dbReference type="PANTHER" id="PTHR46468">
    <property type="entry name" value="SENTRIN-SPECIFIC PROTEASE 8"/>
    <property type="match status" value="1"/>
</dbReference>
<reference evidence="7" key="1">
    <citation type="submission" date="2015-11" db="EMBL/GenBank/DDBJ databases">
        <title>De novo transcriptome assembly of four potential Pierce s Disease insect vectors from Arizona vineyards.</title>
        <authorList>
            <person name="Tassone E.E."/>
        </authorList>
    </citation>
    <scope>NUCLEOTIDE SEQUENCE</scope>
</reference>
<evidence type="ECO:0000256" key="1">
    <source>
        <dbReference type="ARBA" id="ARBA00005234"/>
    </source>
</evidence>
<dbReference type="GO" id="GO:0000338">
    <property type="term" value="P:protein deneddylation"/>
    <property type="evidence" value="ECO:0007669"/>
    <property type="project" value="TreeGrafter"/>
</dbReference>
<dbReference type="SUPFAM" id="SSF52266">
    <property type="entry name" value="SGNH hydrolase"/>
    <property type="match status" value="1"/>
</dbReference>
<dbReference type="InterPro" id="IPR003653">
    <property type="entry name" value="Peptidase_C48_C"/>
</dbReference>
<accession>A0A1B6LJB9</accession>
<protein>
    <recommendedName>
        <fullName evidence="6">Ubiquitin-like protease family profile domain-containing protein</fullName>
    </recommendedName>
</protein>
<dbReference type="Gene3D" id="3.40.395.10">
    <property type="entry name" value="Adenoviral Proteinase, Chain A"/>
    <property type="match status" value="1"/>
</dbReference>
<dbReference type="EMBL" id="GEBQ01016191">
    <property type="protein sequence ID" value="JAT23786.1"/>
    <property type="molecule type" value="Transcribed_RNA"/>
</dbReference>
<evidence type="ECO:0000256" key="4">
    <source>
        <dbReference type="ARBA" id="ARBA00022807"/>
    </source>
</evidence>
<dbReference type="Pfam" id="PF02902">
    <property type="entry name" value="Peptidase_C48"/>
    <property type="match status" value="1"/>
</dbReference>
<feature type="compositionally biased region" description="Polar residues" evidence="5">
    <location>
        <begin position="290"/>
        <end position="300"/>
    </location>
</feature>
<dbReference type="InterPro" id="IPR036514">
    <property type="entry name" value="SGNH_hydro_sf"/>
</dbReference>